<dbReference type="Proteomes" id="UP000034350">
    <property type="component" value="Unassembled WGS sequence"/>
</dbReference>
<dbReference type="SUPFAM" id="SSF56672">
    <property type="entry name" value="DNA/RNA polymerases"/>
    <property type="match status" value="1"/>
</dbReference>
<dbReference type="Pfam" id="PF00078">
    <property type="entry name" value="RVT_1"/>
    <property type="match status" value="1"/>
</dbReference>
<feature type="domain" description="Reverse transcriptase" evidence="1">
    <location>
        <begin position="1"/>
        <end position="73"/>
    </location>
</feature>
<proteinExistence type="predicted"/>
<dbReference type="InterPro" id="IPR000477">
    <property type="entry name" value="RT_dom"/>
</dbReference>
<dbReference type="InterPro" id="IPR043502">
    <property type="entry name" value="DNA/RNA_pol_sf"/>
</dbReference>
<dbReference type="AlphaFoldDB" id="A0A0F9YND6"/>
<dbReference type="PROSITE" id="PS50878">
    <property type="entry name" value="RT_POL"/>
    <property type="match status" value="1"/>
</dbReference>
<organism evidence="2 3">
    <name type="scientific">Vairimorpha ceranae</name>
    <dbReference type="NCBI Taxonomy" id="40302"/>
    <lineage>
        <taxon>Eukaryota</taxon>
        <taxon>Fungi</taxon>
        <taxon>Fungi incertae sedis</taxon>
        <taxon>Microsporidia</taxon>
        <taxon>Nosematidae</taxon>
        <taxon>Vairimorpha</taxon>
    </lineage>
</organism>
<evidence type="ECO:0000259" key="1">
    <source>
        <dbReference type="PROSITE" id="PS50878"/>
    </source>
</evidence>
<dbReference type="Gene3D" id="3.30.70.270">
    <property type="match status" value="1"/>
</dbReference>
<keyword evidence="3" id="KW-1185">Reference proteome</keyword>
<dbReference type="GeneID" id="36321630"/>
<protein>
    <submittedName>
        <fullName evidence="2">Pol polyprotein</fullName>
    </submittedName>
</protein>
<evidence type="ECO:0000313" key="2">
    <source>
        <dbReference type="EMBL" id="KKO74242.1"/>
    </source>
</evidence>
<accession>A0A0F9YND6</accession>
<dbReference type="OrthoDB" id="2194291at2759"/>
<dbReference type="EMBL" id="JPQZ01000095">
    <property type="protein sequence ID" value="KKO74242.1"/>
    <property type="molecule type" value="Genomic_DNA"/>
</dbReference>
<comment type="caution">
    <text evidence="2">The sequence shown here is derived from an EMBL/GenBank/DDBJ whole genome shotgun (WGS) entry which is preliminary data.</text>
</comment>
<name>A0A0F9YND6_9MICR</name>
<sequence length="73" mass="8312">MGYKNSPAIFQRAIDAILEDFIGVCCYVYIDDILIFGKTKEEHDLAFIKIVKTLIKNNTGANKDKIIYGVREI</sequence>
<dbReference type="InterPro" id="IPR043128">
    <property type="entry name" value="Rev_trsase/Diguanyl_cyclase"/>
</dbReference>
<gene>
    <name evidence="2" type="ORF">AAJ76_950008018</name>
</gene>
<dbReference type="PANTHER" id="PTHR24559:SF444">
    <property type="entry name" value="REVERSE TRANSCRIPTASE DOMAIN-CONTAINING PROTEIN"/>
    <property type="match status" value="1"/>
</dbReference>
<dbReference type="VEuPathDB" id="MicrosporidiaDB:AAJ76_950008018"/>
<dbReference type="RefSeq" id="XP_024329984.1">
    <property type="nucleotide sequence ID" value="XM_024476674.1"/>
</dbReference>
<dbReference type="PANTHER" id="PTHR24559">
    <property type="entry name" value="TRANSPOSON TY3-I GAG-POL POLYPROTEIN"/>
    <property type="match status" value="1"/>
</dbReference>
<reference evidence="2 3" key="1">
    <citation type="journal article" date="2015" name="Environ. Microbiol.">
        <title>Genome analyses suggest the presence of polyploidy and recent human-driven expansions in eight global populations of the honeybee pathogen Nosema ceranae.</title>
        <authorList>
            <person name="Pelin A."/>
            <person name="Selman M."/>
            <person name="Aris-Brosou S."/>
            <person name="Farinelli L."/>
            <person name="Corradi N."/>
        </authorList>
    </citation>
    <scope>NUCLEOTIDE SEQUENCE [LARGE SCALE GENOMIC DNA]</scope>
    <source>
        <strain evidence="2 3">PA08 1199</strain>
    </source>
</reference>
<dbReference type="InterPro" id="IPR053134">
    <property type="entry name" value="RNA-dir_DNA_polymerase"/>
</dbReference>
<evidence type="ECO:0000313" key="3">
    <source>
        <dbReference type="Proteomes" id="UP000034350"/>
    </source>
</evidence>